<evidence type="ECO:0000313" key="2">
    <source>
        <dbReference type="EMBL" id="MCI82700.1"/>
    </source>
</evidence>
<evidence type="ECO:0000313" key="3">
    <source>
        <dbReference type="Proteomes" id="UP000265520"/>
    </source>
</evidence>
<feature type="region of interest" description="Disordered" evidence="1">
    <location>
        <begin position="20"/>
        <end position="50"/>
    </location>
</feature>
<dbReference type="EMBL" id="LXQA011049728">
    <property type="protein sequence ID" value="MCI82700.1"/>
    <property type="molecule type" value="Genomic_DNA"/>
</dbReference>
<evidence type="ECO:0000256" key="1">
    <source>
        <dbReference type="SAM" id="MobiDB-lite"/>
    </source>
</evidence>
<dbReference type="Proteomes" id="UP000265520">
    <property type="component" value="Unassembled WGS sequence"/>
</dbReference>
<feature type="compositionally biased region" description="Basic and acidic residues" evidence="1">
    <location>
        <begin position="20"/>
        <end position="38"/>
    </location>
</feature>
<reference evidence="2 3" key="1">
    <citation type="journal article" date="2018" name="Front. Plant Sci.">
        <title>Red Clover (Trifolium pratense) and Zigzag Clover (T. medium) - A Picture of Genomic Similarities and Differences.</title>
        <authorList>
            <person name="Dluhosova J."/>
            <person name="Istvanek J."/>
            <person name="Nedelnik J."/>
            <person name="Repkova J."/>
        </authorList>
    </citation>
    <scope>NUCLEOTIDE SEQUENCE [LARGE SCALE GENOMIC DNA]</scope>
    <source>
        <strain evidence="3">cv. 10/8</strain>
        <tissue evidence="2">Leaf</tissue>
    </source>
</reference>
<comment type="caution">
    <text evidence="2">The sequence shown here is derived from an EMBL/GenBank/DDBJ whole genome shotgun (WGS) entry which is preliminary data.</text>
</comment>
<accession>A0A392V8D5</accession>
<organism evidence="2 3">
    <name type="scientific">Trifolium medium</name>
    <dbReference type="NCBI Taxonomy" id="97028"/>
    <lineage>
        <taxon>Eukaryota</taxon>
        <taxon>Viridiplantae</taxon>
        <taxon>Streptophyta</taxon>
        <taxon>Embryophyta</taxon>
        <taxon>Tracheophyta</taxon>
        <taxon>Spermatophyta</taxon>
        <taxon>Magnoliopsida</taxon>
        <taxon>eudicotyledons</taxon>
        <taxon>Gunneridae</taxon>
        <taxon>Pentapetalae</taxon>
        <taxon>rosids</taxon>
        <taxon>fabids</taxon>
        <taxon>Fabales</taxon>
        <taxon>Fabaceae</taxon>
        <taxon>Papilionoideae</taxon>
        <taxon>50 kb inversion clade</taxon>
        <taxon>NPAAA clade</taxon>
        <taxon>Hologalegina</taxon>
        <taxon>IRL clade</taxon>
        <taxon>Trifolieae</taxon>
        <taxon>Trifolium</taxon>
    </lineage>
</organism>
<dbReference type="AlphaFoldDB" id="A0A392V8D5"/>
<feature type="non-terminal residue" evidence="2">
    <location>
        <position position="1"/>
    </location>
</feature>
<sequence length="50" mass="5453">GLRLAREDLAKARKNLQKLESRGAEEKKKLVEENDRLKAVTAPGGAGHPC</sequence>
<protein>
    <submittedName>
        <fullName evidence="2">Uncharacterized protein</fullName>
    </submittedName>
</protein>
<proteinExistence type="predicted"/>
<keyword evidence="3" id="KW-1185">Reference proteome</keyword>
<name>A0A392V8D5_9FABA</name>